<evidence type="ECO:0000259" key="3">
    <source>
        <dbReference type="PROSITE" id="PS01124"/>
    </source>
</evidence>
<feature type="transmembrane region" description="Helical" evidence="2">
    <location>
        <begin position="458"/>
        <end position="475"/>
    </location>
</feature>
<keyword evidence="1" id="KW-0238">DNA-binding</keyword>
<evidence type="ECO:0000313" key="5">
    <source>
        <dbReference type="Proteomes" id="UP000576082"/>
    </source>
</evidence>
<feature type="transmembrane region" description="Helical" evidence="2">
    <location>
        <begin position="272"/>
        <end position="293"/>
    </location>
</feature>
<feature type="transmembrane region" description="Helical" evidence="2">
    <location>
        <begin position="305"/>
        <end position="325"/>
    </location>
</feature>
<comment type="caution">
    <text evidence="4">The sequence shown here is derived from an EMBL/GenBank/DDBJ whole genome shotgun (WGS) entry which is preliminary data.</text>
</comment>
<feature type="domain" description="HTH araC/xylS-type" evidence="3">
    <location>
        <begin position="520"/>
        <end position="624"/>
    </location>
</feature>
<sequence>MNHKTLLLFYFCLTFLNFSGFSNPGTGNGDLVFKIIELPEFTPDSAEIYLASTLNHWSPNDEQYKFKRSHDGYYYLKIPKSKEPFQYKFTRGTWASVESTESGNLKPNRYYDPESPSLINIQIRSWQDLVNEMVERIQLIVTELPEGTPYDASLFVVGDFNNWKPLDLESKMIKHADGFYYLTLPAGLEKFEYKITRGSWESVEGRENGRAIPNRVYDVAKDGWKKTIKISSWEDLSGSTTTPYMFLLLLGAFQGLLLIFSIFGIQENNRRANVVLAVLILFTSIALMARVAMYYRDIFQLFPKIYLIPEMILLIYGPLFFIYIKQLTESESKSKEIFIRLIPFGIQVLFYLPLFALSNDQFEYGVLNRHYTIFFNTIGGIGLVFSAYYWWKCKLFLNHQHQHSMNILSEERNINYLNGVMLVYATCLGIWFLMYVVGTGAMIFHYEPQNIINMLTDTLWLIIACTSFIMGYYAMNQPEILRVAEEESIKSIVEAQAQVEEEVEEKEEQGLTEEQLVLKEKLAEEMNEHKLYTNSRLTLPELAHHLKTSTHDISKVINDGYQKNFYDFVNGYRINAFIEEVNKDTRQELTYLGHAYNVGFNSKTAFNRAFKKEKQKTPTQYFSASKTLV</sequence>
<dbReference type="PROSITE" id="PS01124">
    <property type="entry name" value="HTH_ARAC_FAMILY_2"/>
    <property type="match status" value="1"/>
</dbReference>
<dbReference type="EMBL" id="JABANE010000130">
    <property type="protein sequence ID" value="NME72060.1"/>
    <property type="molecule type" value="Genomic_DNA"/>
</dbReference>
<dbReference type="GO" id="GO:0003700">
    <property type="term" value="F:DNA-binding transcription factor activity"/>
    <property type="evidence" value="ECO:0007669"/>
    <property type="project" value="InterPro"/>
</dbReference>
<keyword evidence="2" id="KW-0472">Membrane</keyword>
<name>A0A7X9S0A7_9BACT</name>
<keyword evidence="2" id="KW-1133">Transmembrane helix</keyword>
<reference evidence="4 5" key="1">
    <citation type="submission" date="2020-04" db="EMBL/GenBank/DDBJ databases">
        <title>Flammeovirga sp. SR4, a novel species isolated from seawater.</title>
        <authorList>
            <person name="Wang X."/>
        </authorList>
    </citation>
    <scope>NUCLEOTIDE SEQUENCE [LARGE SCALE GENOMIC DNA]</scope>
    <source>
        <strain evidence="4 5">ATCC 23126</strain>
    </source>
</reference>
<dbReference type="AlphaFoldDB" id="A0A7X9S0A7"/>
<dbReference type="GO" id="GO:0043565">
    <property type="term" value="F:sequence-specific DNA binding"/>
    <property type="evidence" value="ECO:0007669"/>
    <property type="project" value="InterPro"/>
</dbReference>
<dbReference type="PANTHER" id="PTHR43280">
    <property type="entry name" value="ARAC-FAMILY TRANSCRIPTIONAL REGULATOR"/>
    <property type="match status" value="1"/>
</dbReference>
<evidence type="ECO:0000256" key="2">
    <source>
        <dbReference type="SAM" id="Phobius"/>
    </source>
</evidence>
<protein>
    <recommendedName>
        <fullName evidence="3">HTH araC/xylS-type domain-containing protein</fullName>
    </recommendedName>
</protein>
<dbReference type="SMART" id="SM00342">
    <property type="entry name" value="HTH_ARAC"/>
    <property type="match status" value="1"/>
</dbReference>
<feature type="transmembrane region" description="Helical" evidence="2">
    <location>
        <begin position="370"/>
        <end position="391"/>
    </location>
</feature>
<dbReference type="SUPFAM" id="SSF81296">
    <property type="entry name" value="E set domains"/>
    <property type="match status" value="1"/>
</dbReference>
<feature type="transmembrane region" description="Helical" evidence="2">
    <location>
        <begin position="337"/>
        <end position="358"/>
    </location>
</feature>
<organism evidence="4 5">
    <name type="scientific">Flammeovirga aprica JL-4</name>
    <dbReference type="NCBI Taxonomy" id="694437"/>
    <lineage>
        <taxon>Bacteria</taxon>
        <taxon>Pseudomonadati</taxon>
        <taxon>Bacteroidota</taxon>
        <taxon>Cytophagia</taxon>
        <taxon>Cytophagales</taxon>
        <taxon>Flammeovirgaceae</taxon>
        <taxon>Flammeovirga</taxon>
    </lineage>
</organism>
<dbReference type="PANTHER" id="PTHR43280:SF29">
    <property type="entry name" value="ARAC-FAMILY TRANSCRIPTIONAL REGULATOR"/>
    <property type="match status" value="1"/>
</dbReference>
<feature type="transmembrane region" description="Helical" evidence="2">
    <location>
        <begin position="422"/>
        <end position="446"/>
    </location>
</feature>
<dbReference type="InterPro" id="IPR014756">
    <property type="entry name" value="Ig_E-set"/>
</dbReference>
<gene>
    <name evidence="4" type="ORF">HHU12_29125</name>
</gene>
<dbReference type="Proteomes" id="UP000576082">
    <property type="component" value="Unassembled WGS sequence"/>
</dbReference>
<dbReference type="InterPro" id="IPR013783">
    <property type="entry name" value="Ig-like_fold"/>
</dbReference>
<keyword evidence="5" id="KW-1185">Reference proteome</keyword>
<dbReference type="Pfam" id="PF12833">
    <property type="entry name" value="HTH_18"/>
    <property type="match status" value="1"/>
</dbReference>
<accession>A0A7X9S0A7</accession>
<proteinExistence type="predicted"/>
<evidence type="ECO:0000256" key="1">
    <source>
        <dbReference type="ARBA" id="ARBA00023125"/>
    </source>
</evidence>
<dbReference type="Gene3D" id="2.60.40.10">
    <property type="entry name" value="Immunoglobulins"/>
    <property type="match status" value="1"/>
</dbReference>
<dbReference type="InterPro" id="IPR018060">
    <property type="entry name" value="HTH_AraC"/>
</dbReference>
<feature type="transmembrane region" description="Helical" evidence="2">
    <location>
        <begin position="244"/>
        <end position="265"/>
    </location>
</feature>
<dbReference type="Gene3D" id="1.10.10.60">
    <property type="entry name" value="Homeodomain-like"/>
    <property type="match status" value="2"/>
</dbReference>
<keyword evidence="2" id="KW-0812">Transmembrane</keyword>
<evidence type="ECO:0000313" key="4">
    <source>
        <dbReference type="EMBL" id="NME72060.1"/>
    </source>
</evidence>